<gene>
    <name evidence="2" type="ORF">AB0K40_36800</name>
</gene>
<dbReference type="RefSeq" id="WP_364459039.1">
    <property type="nucleotide sequence ID" value="NZ_JBFARM010000013.1"/>
</dbReference>
<evidence type="ECO:0000313" key="2">
    <source>
        <dbReference type="EMBL" id="MEV4291102.1"/>
    </source>
</evidence>
<feature type="transmembrane region" description="Helical" evidence="1">
    <location>
        <begin position="134"/>
        <end position="155"/>
    </location>
</feature>
<dbReference type="EMBL" id="JBFARM010000013">
    <property type="protein sequence ID" value="MEV4291102.1"/>
    <property type="molecule type" value="Genomic_DNA"/>
</dbReference>
<proteinExistence type="predicted"/>
<reference evidence="2 3" key="1">
    <citation type="submission" date="2024-06" db="EMBL/GenBank/DDBJ databases">
        <title>The Natural Products Discovery Center: Release of the First 8490 Sequenced Strains for Exploring Actinobacteria Biosynthetic Diversity.</title>
        <authorList>
            <person name="Kalkreuter E."/>
            <person name="Kautsar S.A."/>
            <person name="Yang D."/>
            <person name="Bader C.D."/>
            <person name="Teijaro C.N."/>
            <person name="Fluegel L."/>
            <person name="Davis C.M."/>
            <person name="Simpson J.R."/>
            <person name="Lauterbach L."/>
            <person name="Steele A.D."/>
            <person name="Gui C."/>
            <person name="Meng S."/>
            <person name="Li G."/>
            <person name="Viehrig K."/>
            <person name="Ye F."/>
            <person name="Su P."/>
            <person name="Kiefer A.F."/>
            <person name="Nichols A."/>
            <person name="Cepeda A.J."/>
            <person name="Yan W."/>
            <person name="Fan B."/>
            <person name="Jiang Y."/>
            <person name="Adhikari A."/>
            <person name="Zheng C.-J."/>
            <person name="Schuster L."/>
            <person name="Cowan T.M."/>
            <person name="Smanski M.J."/>
            <person name="Chevrette M.G."/>
            <person name="De Carvalho L.P.S."/>
            <person name="Shen B."/>
        </authorList>
    </citation>
    <scope>NUCLEOTIDE SEQUENCE [LARGE SCALE GENOMIC DNA]</scope>
    <source>
        <strain evidence="2 3">NPDC049574</strain>
    </source>
</reference>
<keyword evidence="1" id="KW-0812">Transmembrane</keyword>
<dbReference type="Proteomes" id="UP001552427">
    <property type="component" value="Unassembled WGS sequence"/>
</dbReference>
<protein>
    <recommendedName>
        <fullName evidence="4">DUF3899 domain-containing protein</fullName>
    </recommendedName>
</protein>
<comment type="caution">
    <text evidence="2">The sequence shown here is derived from an EMBL/GenBank/DDBJ whole genome shotgun (WGS) entry which is preliminary data.</text>
</comment>
<name>A0ABV3HF02_9ACTN</name>
<accession>A0ABV3HF02</accession>
<keyword evidence="1" id="KW-1133">Transmembrane helix</keyword>
<evidence type="ECO:0000313" key="3">
    <source>
        <dbReference type="Proteomes" id="UP001552427"/>
    </source>
</evidence>
<evidence type="ECO:0008006" key="4">
    <source>
        <dbReference type="Google" id="ProtNLM"/>
    </source>
</evidence>
<evidence type="ECO:0000256" key="1">
    <source>
        <dbReference type="SAM" id="Phobius"/>
    </source>
</evidence>
<organism evidence="2 3">
    <name type="scientific">Nonomuraea bangladeshensis</name>
    <dbReference type="NCBI Taxonomy" id="404385"/>
    <lineage>
        <taxon>Bacteria</taxon>
        <taxon>Bacillati</taxon>
        <taxon>Actinomycetota</taxon>
        <taxon>Actinomycetes</taxon>
        <taxon>Streptosporangiales</taxon>
        <taxon>Streptosporangiaceae</taxon>
        <taxon>Nonomuraea</taxon>
    </lineage>
</organism>
<keyword evidence="1" id="KW-0472">Membrane</keyword>
<sequence length="156" mass="18311">MWRLVEVIRGDRPVKPGDRDEALSAERIKHLEFIQAIVARLSANSFIIKGWTITTSSVFYAYVATKLDWRVAATSLLPVLSFWYLDSYFLRQERLFRCLYDDVRKAEMKTEPFSMDISMYRKGRSTFKVAFSRTIWPFYFIIFAIGLSLLVGILMR</sequence>
<keyword evidence="3" id="KW-1185">Reference proteome</keyword>